<dbReference type="InterPro" id="IPR001031">
    <property type="entry name" value="Thioesterase"/>
</dbReference>
<dbReference type="Proteomes" id="UP000501753">
    <property type="component" value="Chromosome"/>
</dbReference>
<protein>
    <submittedName>
        <fullName evidence="2">Alpha/beta fold hydrolase</fullName>
    </submittedName>
    <submittedName>
        <fullName evidence="3">Thioesterase</fullName>
    </submittedName>
</protein>
<dbReference type="Gene3D" id="3.40.50.1820">
    <property type="entry name" value="alpha/beta hydrolase"/>
    <property type="match status" value="1"/>
</dbReference>
<sequence length="250" mass="27127">MFAADQPLTQNSSSLLISFGRRRADPSRGDSLRTVLFHPSGGRLGQYLALVGHLSRRGPVHGVRGSGLHPGEEPHDDVHTMADLYAGLLADRPEPPTLLAGWSLGGLLAWEVAHRLAADGPRPAVVMVDSFADPWSACHTARDHLRRRILDALPDTTDAEERALAARTADAHLTASAVHRATPGSLGPALLLACESEELPTQRDDWLRRDPALDVRSLPCTHFEVFDAARTPLLLRHLDDFLAAQAPADR</sequence>
<dbReference type="KEGG" id="sgd:ELQ87_00675"/>
<evidence type="ECO:0000313" key="3">
    <source>
        <dbReference type="EMBL" id="QCN90175.1"/>
    </source>
</evidence>
<dbReference type="GO" id="GO:0016787">
    <property type="term" value="F:hydrolase activity"/>
    <property type="evidence" value="ECO:0007669"/>
    <property type="project" value="UniProtKB-KW"/>
</dbReference>
<dbReference type="EMBL" id="CP029078">
    <property type="protein sequence ID" value="QCN90175.1"/>
    <property type="molecule type" value="Genomic_DNA"/>
</dbReference>
<feature type="domain" description="Thioesterase TesA-like" evidence="1">
    <location>
        <begin position="46"/>
        <end position="242"/>
    </location>
</feature>
<dbReference type="SMART" id="SM00824">
    <property type="entry name" value="PKS_TE"/>
    <property type="match status" value="1"/>
</dbReference>
<dbReference type="Proteomes" id="UP000271291">
    <property type="component" value="Chromosome"/>
</dbReference>
<evidence type="ECO:0000313" key="2">
    <source>
        <dbReference type="EMBL" id="AZS82974.1"/>
    </source>
</evidence>
<dbReference type="AlphaFoldDB" id="A0A3S9Z5B6"/>
<name>A0A3S9Z5B6_STRGD</name>
<dbReference type="InterPro" id="IPR020802">
    <property type="entry name" value="TesA-like"/>
</dbReference>
<accession>A0A3S9Z5B6</accession>
<gene>
    <name evidence="3" type="ORF">DDJ31_38685</name>
    <name evidence="2" type="ORF">ELQ87_00675</name>
</gene>
<organism evidence="2 4">
    <name type="scientific">Streptomyces griseoviridis</name>
    <dbReference type="NCBI Taxonomy" id="45398"/>
    <lineage>
        <taxon>Bacteria</taxon>
        <taxon>Bacillati</taxon>
        <taxon>Actinomycetota</taxon>
        <taxon>Actinomycetes</taxon>
        <taxon>Kitasatosporales</taxon>
        <taxon>Streptomycetaceae</taxon>
        <taxon>Streptomyces</taxon>
    </lineage>
</organism>
<keyword evidence="2" id="KW-0378">Hydrolase</keyword>
<evidence type="ECO:0000259" key="1">
    <source>
        <dbReference type="SMART" id="SM00824"/>
    </source>
</evidence>
<reference evidence="3 5" key="1">
    <citation type="submission" date="2018-04" db="EMBL/GenBank/DDBJ databases">
        <title>Complete genome sequences of Streptomyces griseoviridis K61 and characterization of antagonistic properties of biological control agents.</title>
        <authorList>
            <person name="Mariita R.M."/>
            <person name="Sello J.K."/>
        </authorList>
    </citation>
    <scope>NUCLEOTIDE SEQUENCE [LARGE SCALE GENOMIC DNA]</scope>
    <source>
        <strain evidence="3 5">K61</strain>
    </source>
</reference>
<dbReference type="RefSeq" id="WP_127175890.1">
    <property type="nucleotide sequence ID" value="NZ_CP029078.1"/>
</dbReference>
<reference evidence="2 4" key="2">
    <citation type="submission" date="2018-12" db="EMBL/GenBank/DDBJ databases">
        <title>Streptomyces griseoviridis F1-27 complete genome.</title>
        <authorList>
            <person name="Mariita R.M."/>
            <person name="Sello J.K."/>
        </authorList>
    </citation>
    <scope>NUCLEOTIDE SEQUENCE [LARGE SCALE GENOMIC DNA]</scope>
    <source>
        <strain evidence="2 4">F1-27</strain>
    </source>
</reference>
<dbReference type="SUPFAM" id="SSF53474">
    <property type="entry name" value="alpha/beta-Hydrolases"/>
    <property type="match status" value="1"/>
</dbReference>
<evidence type="ECO:0000313" key="4">
    <source>
        <dbReference type="Proteomes" id="UP000271291"/>
    </source>
</evidence>
<keyword evidence="5" id="KW-1185">Reference proteome</keyword>
<dbReference type="Pfam" id="PF00975">
    <property type="entry name" value="Thioesterase"/>
    <property type="match status" value="1"/>
</dbReference>
<evidence type="ECO:0000313" key="5">
    <source>
        <dbReference type="Proteomes" id="UP000501753"/>
    </source>
</evidence>
<dbReference type="EMBL" id="CP034687">
    <property type="protein sequence ID" value="AZS82974.1"/>
    <property type="molecule type" value="Genomic_DNA"/>
</dbReference>
<proteinExistence type="predicted"/>
<dbReference type="OrthoDB" id="2472181at2"/>
<dbReference type="InterPro" id="IPR029058">
    <property type="entry name" value="AB_hydrolase_fold"/>
</dbReference>